<dbReference type="SUPFAM" id="SSF51735">
    <property type="entry name" value="NAD(P)-binding Rossmann-fold domains"/>
    <property type="match status" value="1"/>
</dbReference>
<organism evidence="16 17">
    <name type="scientific">Candidatus Methanoplasma termitum</name>
    <dbReference type="NCBI Taxonomy" id="1577791"/>
    <lineage>
        <taxon>Archaea</taxon>
        <taxon>Methanobacteriati</taxon>
        <taxon>Thermoplasmatota</taxon>
        <taxon>Thermoplasmata</taxon>
        <taxon>Methanomassiliicoccales</taxon>
        <taxon>Methanomassiliicoccaceae</taxon>
        <taxon>Candidatus Methanoplasma</taxon>
    </lineage>
</organism>
<dbReference type="HAMAP" id="MF_00102">
    <property type="entry name" value="DapB"/>
    <property type="match status" value="1"/>
</dbReference>
<dbReference type="AlphaFoldDB" id="A0A0A7LA86"/>
<dbReference type="EC" id="1.17.1.8" evidence="10 13"/>
<comment type="pathway">
    <text evidence="9 13">Amino-acid biosynthesis; L-lysine biosynthesis via DAP pathway; (S)-tetrahydrodipicolinate from L-aspartate: step 4/4.</text>
</comment>
<evidence type="ECO:0000256" key="7">
    <source>
        <dbReference type="ARBA" id="ARBA00023027"/>
    </source>
</evidence>
<dbReference type="GO" id="GO:0050661">
    <property type="term" value="F:NADP binding"/>
    <property type="evidence" value="ECO:0007669"/>
    <property type="project" value="UniProtKB-UniRule"/>
</dbReference>
<feature type="binding site" evidence="13">
    <location>
        <begin position="161"/>
        <end position="162"/>
    </location>
    <ligand>
        <name>(S)-2,3,4,5-tetrahydrodipicolinate</name>
        <dbReference type="ChEBI" id="CHEBI:16845"/>
    </ligand>
</feature>
<name>A0A0A7LA86_9ARCH</name>
<evidence type="ECO:0000256" key="6">
    <source>
        <dbReference type="ARBA" id="ARBA00023002"/>
    </source>
</evidence>
<protein>
    <recommendedName>
        <fullName evidence="10 13">4-hydroxy-tetrahydrodipicolinate reductase</fullName>
        <shortName evidence="13">HTPA reductase</shortName>
        <ecNumber evidence="10 13">1.17.1.8</ecNumber>
    </recommendedName>
</protein>
<dbReference type="PIRSF" id="PIRSF000161">
    <property type="entry name" value="DHPR"/>
    <property type="match status" value="1"/>
</dbReference>
<dbReference type="GO" id="GO:0005737">
    <property type="term" value="C:cytoplasm"/>
    <property type="evidence" value="ECO:0007669"/>
    <property type="project" value="UniProtKB-SubCell"/>
</dbReference>
<evidence type="ECO:0000256" key="9">
    <source>
        <dbReference type="ARBA" id="ARBA00037922"/>
    </source>
</evidence>
<feature type="domain" description="Dihydrodipicolinate reductase N-terminal" evidence="14">
    <location>
        <begin position="2"/>
        <end position="122"/>
    </location>
</feature>
<comment type="subcellular location">
    <subcellularLocation>
        <location evidence="13">Cytoplasm</location>
    </subcellularLocation>
</comment>
<comment type="catalytic activity">
    <reaction evidence="12 13">
        <text>(S)-2,3,4,5-tetrahydrodipicolinate + NAD(+) + H2O = (2S,4S)-4-hydroxy-2,3,4,5-tetrahydrodipicolinate + NADH + H(+)</text>
        <dbReference type="Rhea" id="RHEA:35323"/>
        <dbReference type="ChEBI" id="CHEBI:15377"/>
        <dbReference type="ChEBI" id="CHEBI:15378"/>
        <dbReference type="ChEBI" id="CHEBI:16845"/>
        <dbReference type="ChEBI" id="CHEBI:57540"/>
        <dbReference type="ChEBI" id="CHEBI:57945"/>
        <dbReference type="ChEBI" id="CHEBI:67139"/>
        <dbReference type="EC" id="1.17.1.8"/>
    </reaction>
</comment>
<evidence type="ECO:0000256" key="1">
    <source>
        <dbReference type="ARBA" id="ARBA00006642"/>
    </source>
</evidence>
<feature type="binding site" evidence="13">
    <location>
        <begin position="8"/>
        <end position="13"/>
    </location>
    <ligand>
        <name>NAD(+)</name>
        <dbReference type="ChEBI" id="CHEBI:57540"/>
    </ligand>
</feature>
<gene>
    <name evidence="13 16" type="primary">dapB</name>
    <name evidence="16" type="ORF">Mpt1_c00840</name>
</gene>
<dbReference type="CDD" id="cd02274">
    <property type="entry name" value="DHDPR_N"/>
    <property type="match status" value="1"/>
</dbReference>
<dbReference type="GO" id="GO:0016726">
    <property type="term" value="F:oxidoreductase activity, acting on CH or CH2 groups, NAD or NADP as acceptor"/>
    <property type="evidence" value="ECO:0007669"/>
    <property type="project" value="UniProtKB-UniRule"/>
</dbReference>
<dbReference type="PANTHER" id="PTHR20836">
    <property type="entry name" value="DIHYDRODIPICOLINATE REDUCTASE"/>
    <property type="match status" value="1"/>
</dbReference>
<dbReference type="Gene3D" id="3.30.360.10">
    <property type="entry name" value="Dihydrodipicolinate Reductase, domain 2"/>
    <property type="match status" value="1"/>
</dbReference>
<dbReference type="Gene3D" id="3.40.50.720">
    <property type="entry name" value="NAD(P)-binding Rossmann-like Domain"/>
    <property type="match status" value="1"/>
</dbReference>
<evidence type="ECO:0000313" key="17">
    <source>
        <dbReference type="Proteomes" id="UP000030787"/>
    </source>
</evidence>
<keyword evidence="4 13" id="KW-0521">NADP</keyword>
<comment type="caution">
    <text evidence="13">Lacks conserved residue(s) required for the propagation of feature annotation.</text>
</comment>
<dbReference type="GO" id="GO:0009089">
    <property type="term" value="P:lysine biosynthetic process via diaminopimelate"/>
    <property type="evidence" value="ECO:0007669"/>
    <property type="project" value="UniProtKB-UniRule"/>
</dbReference>
<dbReference type="GeneID" id="24817759"/>
<dbReference type="Pfam" id="PF05173">
    <property type="entry name" value="DapB_C"/>
    <property type="match status" value="1"/>
</dbReference>
<dbReference type="RefSeq" id="WP_048111244.1">
    <property type="nucleotide sequence ID" value="NZ_CP010070.1"/>
</dbReference>
<evidence type="ECO:0000256" key="2">
    <source>
        <dbReference type="ARBA" id="ARBA00022490"/>
    </source>
</evidence>
<evidence type="ECO:0000256" key="4">
    <source>
        <dbReference type="ARBA" id="ARBA00022857"/>
    </source>
</evidence>
<evidence type="ECO:0000256" key="5">
    <source>
        <dbReference type="ARBA" id="ARBA00022915"/>
    </source>
</evidence>
<evidence type="ECO:0000259" key="15">
    <source>
        <dbReference type="Pfam" id="PF05173"/>
    </source>
</evidence>
<comment type="caution">
    <text evidence="13">Was originally thought to be a dihydrodipicolinate reductase (DHDPR), catalyzing the conversion of dihydrodipicolinate to tetrahydrodipicolinate. However, it was shown in E.coli that the substrate of the enzymatic reaction is not dihydrodipicolinate (DHDP) but in fact (2S,4S)-4-hydroxy-2,3,4,5-tetrahydrodipicolinic acid (HTPA), the product released by the DapA-catalyzed reaction.</text>
</comment>
<comment type="function">
    <text evidence="13">Catalyzes the conversion of 4-hydroxy-tetrahydrodipicolinate (HTPA) to tetrahydrodipicolinate.</text>
</comment>
<reference evidence="16 17" key="1">
    <citation type="journal article" date="2014" name="Appl. Environ. Microbiol.">
        <title>Comparative Genome Analysis of 'Candidatus Methanoplasma termitum' Indicates a New Mode of Energy Metabolism in the Seventh Order of Methanogens.</title>
        <authorList>
            <person name="Lang K."/>
            <person name="Schuldes J."/>
            <person name="Klingl A."/>
            <person name="Poehlein A."/>
            <person name="Daniel R."/>
            <person name="Brune A."/>
        </authorList>
    </citation>
    <scope>NUCLEOTIDE SEQUENCE [LARGE SCALE GENOMIC DNA]</scope>
    <source>
        <strain evidence="17">Mpt1</strain>
    </source>
</reference>
<dbReference type="InterPro" id="IPR022664">
    <property type="entry name" value="DapB_N_CS"/>
</dbReference>
<dbReference type="PANTHER" id="PTHR20836:SF0">
    <property type="entry name" value="4-HYDROXY-TETRAHYDRODIPICOLINATE REDUCTASE 1, CHLOROPLASTIC-RELATED"/>
    <property type="match status" value="1"/>
</dbReference>
<dbReference type="GO" id="GO:0051287">
    <property type="term" value="F:NAD binding"/>
    <property type="evidence" value="ECO:0007669"/>
    <property type="project" value="UniProtKB-UniRule"/>
</dbReference>
<keyword evidence="3 13" id="KW-0028">Amino-acid biosynthesis</keyword>
<keyword evidence="5 13" id="KW-0220">Diaminopimelate biosynthesis</keyword>
<feature type="domain" description="Dihydrodipicolinate reductase C-terminal" evidence="15">
    <location>
        <begin position="125"/>
        <end position="257"/>
    </location>
</feature>
<dbReference type="STRING" id="1577791.Mpt1_c00840"/>
<evidence type="ECO:0000256" key="13">
    <source>
        <dbReference type="HAMAP-Rule" id="MF_00102"/>
    </source>
</evidence>
<dbReference type="InterPro" id="IPR023940">
    <property type="entry name" value="DHDPR_bac"/>
</dbReference>
<evidence type="ECO:0000313" key="16">
    <source>
        <dbReference type="EMBL" id="AIZ55989.1"/>
    </source>
</evidence>
<comment type="subunit">
    <text evidence="13">Homotetramer.</text>
</comment>
<keyword evidence="6 13" id="KW-0560">Oxidoreductase</keyword>
<dbReference type="Proteomes" id="UP000030787">
    <property type="component" value="Chromosome"/>
</dbReference>
<dbReference type="Pfam" id="PF01113">
    <property type="entry name" value="DapB_N"/>
    <property type="match status" value="1"/>
</dbReference>
<evidence type="ECO:0000256" key="10">
    <source>
        <dbReference type="ARBA" id="ARBA00038983"/>
    </source>
</evidence>
<dbReference type="EMBL" id="CP010070">
    <property type="protein sequence ID" value="AIZ55989.1"/>
    <property type="molecule type" value="Genomic_DNA"/>
</dbReference>
<feature type="active site" description="Proton donor/acceptor" evidence="13">
    <location>
        <position position="151"/>
    </location>
</feature>
<dbReference type="HOGENOM" id="CLU_047479_2_1_2"/>
<dbReference type="GO" id="GO:0019877">
    <property type="term" value="P:diaminopimelate biosynthetic process"/>
    <property type="evidence" value="ECO:0007669"/>
    <property type="project" value="UniProtKB-UniRule"/>
</dbReference>
<evidence type="ECO:0000256" key="12">
    <source>
        <dbReference type="ARBA" id="ARBA00049396"/>
    </source>
</evidence>
<dbReference type="InterPro" id="IPR036291">
    <property type="entry name" value="NAD(P)-bd_dom_sf"/>
</dbReference>
<evidence type="ECO:0000256" key="3">
    <source>
        <dbReference type="ARBA" id="ARBA00022605"/>
    </source>
</evidence>
<keyword evidence="7 13" id="KW-0520">NAD</keyword>
<feature type="binding site" evidence="13">
    <location>
        <position position="152"/>
    </location>
    <ligand>
        <name>(S)-2,3,4,5-tetrahydrodipicolinate</name>
        <dbReference type="ChEBI" id="CHEBI:16845"/>
    </ligand>
</feature>
<dbReference type="KEGG" id="mear:Mpt1_c00840"/>
<evidence type="ECO:0000256" key="8">
    <source>
        <dbReference type="ARBA" id="ARBA00023154"/>
    </source>
</evidence>
<evidence type="ECO:0000259" key="14">
    <source>
        <dbReference type="Pfam" id="PF01113"/>
    </source>
</evidence>
<sequence length="259" mass="27823">MINVALGGASGKMGSTICDIIQKSSDMKLVGAMIAPNEPMFGKEIYPGVIAKGQDSLKEVLEDADVYVDITAPKPAANIITRIPAMGVNIVLGTTGIPADIIKNMTDEIAKNKTSAVHSANFAVGVNVFWKTCEILAATLKDYDIEVIEAHHNQKIDSPSGTAMEAVKRMQKITGIESVVYGREGHVGARKREIGVHSIRGGDIVGDHTVMFVGNGERIEIKHSMASRDALASGFIESIRWIYGKRDGKVHNLDEVLGL</sequence>
<dbReference type="UniPathway" id="UPA00034">
    <property type="reaction ID" value="UER00018"/>
</dbReference>
<dbReference type="FunFam" id="3.30.360.10:FF:000009">
    <property type="entry name" value="4-hydroxy-tetrahydrodipicolinate reductase"/>
    <property type="match status" value="1"/>
</dbReference>
<dbReference type="PROSITE" id="PS01298">
    <property type="entry name" value="DAPB"/>
    <property type="match status" value="1"/>
</dbReference>
<comment type="catalytic activity">
    <reaction evidence="11 13">
        <text>(S)-2,3,4,5-tetrahydrodipicolinate + NADP(+) + H2O = (2S,4S)-4-hydroxy-2,3,4,5-tetrahydrodipicolinate + NADPH + H(+)</text>
        <dbReference type="Rhea" id="RHEA:35331"/>
        <dbReference type="ChEBI" id="CHEBI:15377"/>
        <dbReference type="ChEBI" id="CHEBI:15378"/>
        <dbReference type="ChEBI" id="CHEBI:16845"/>
        <dbReference type="ChEBI" id="CHEBI:57783"/>
        <dbReference type="ChEBI" id="CHEBI:58349"/>
        <dbReference type="ChEBI" id="CHEBI:67139"/>
        <dbReference type="EC" id="1.17.1.8"/>
    </reaction>
</comment>
<feature type="binding site" evidence="13">
    <location>
        <begin position="93"/>
        <end position="95"/>
    </location>
    <ligand>
        <name>NAD(+)</name>
        <dbReference type="ChEBI" id="CHEBI:57540"/>
    </ligand>
</feature>
<keyword evidence="8 13" id="KW-0457">Lysine biosynthesis</keyword>
<feature type="active site" description="Proton donor" evidence="13">
    <location>
        <position position="155"/>
    </location>
</feature>
<dbReference type="NCBIfam" id="TIGR00036">
    <property type="entry name" value="dapB"/>
    <property type="match status" value="1"/>
</dbReference>
<dbReference type="SUPFAM" id="SSF55347">
    <property type="entry name" value="Glyceraldehyde-3-phosphate dehydrogenase-like, C-terminal domain"/>
    <property type="match status" value="1"/>
</dbReference>
<keyword evidence="17" id="KW-1185">Reference proteome</keyword>
<keyword evidence="2 13" id="KW-0963">Cytoplasm</keyword>
<feature type="binding site" evidence="13">
    <location>
        <begin position="119"/>
        <end position="122"/>
    </location>
    <ligand>
        <name>NAD(+)</name>
        <dbReference type="ChEBI" id="CHEBI:57540"/>
    </ligand>
</feature>
<evidence type="ECO:0000256" key="11">
    <source>
        <dbReference type="ARBA" id="ARBA00049080"/>
    </source>
</evidence>
<dbReference type="InterPro" id="IPR022663">
    <property type="entry name" value="DapB_C"/>
</dbReference>
<dbReference type="InterPro" id="IPR000846">
    <property type="entry name" value="DapB_N"/>
</dbReference>
<accession>A0A0A7LA86</accession>
<dbReference type="OrthoDB" id="195035at2157"/>
<dbReference type="GO" id="GO:0008839">
    <property type="term" value="F:4-hydroxy-tetrahydrodipicolinate reductase"/>
    <property type="evidence" value="ECO:0007669"/>
    <property type="project" value="UniProtKB-UniRule"/>
</dbReference>
<proteinExistence type="inferred from homology"/>
<comment type="similarity">
    <text evidence="1 13">Belongs to the DapB family.</text>
</comment>